<dbReference type="PROSITE" id="PS51352">
    <property type="entry name" value="THIOREDOXIN_2"/>
    <property type="match status" value="1"/>
</dbReference>
<evidence type="ECO:0000256" key="3">
    <source>
        <dbReference type="ARBA" id="ARBA00022968"/>
    </source>
</evidence>
<keyword evidence="2" id="KW-0201">Cytochrome c-type biogenesis</keyword>
<evidence type="ECO:0000313" key="9">
    <source>
        <dbReference type="Proteomes" id="UP001501581"/>
    </source>
</evidence>
<keyword evidence="6" id="KW-0732">Signal</keyword>
<dbReference type="CDD" id="cd02966">
    <property type="entry name" value="TlpA_like_family"/>
    <property type="match status" value="1"/>
</dbReference>
<dbReference type="EMBL" id="BAAALG010000013">
    <property type="protein sequence ID" value="GAA1111233.1"/>
    <property type="molecule type" value="Genomic_DNA"/>
</dbReference>
<dbReference type="Proteomes" id="UP001501581">
    <property type="component" value="Unassembled WGS sequence"/>
</dbReference>
<dbReference type="SUPFAM" id="SSF52833">
    <property type="entry name" value="Thioredoxin-like"/>
    <property type="match status" value="1"/>
</dbReference>
<keyword evidence="4" id="KW-1015">Disulfide bond</keyword>
<gene>
    <name evidence="8" type="ORF">GCM10009668_35460</name>
</gene>
<feature type="signal peptide" evidence="6">
    <location>
        <begin position="1"/>
        <end position="21"/>
    </location>
</feature>
<evidence type="ECO:0000256" key="1">
    <source>
        <dbReference type="ARBA" id="ARBA00004196"/>
    </source>
</evidence>
<dbReference type="PROSITE" id="PS51257">
    <property type="entry name" value="PROKAR_LIPOPROTEIN"/>
    <property type="match status" value="1"/>
</dbReference>
<keyword evidence="3" id="KW-0812">Transmembrane</keyword>
<evidence type="ECO:0000256" key="6">
    <source>
        <dbReference type="SAM" id="SignalP"/>
    </source>
</evidence>
<reference evidence="8 9" key="1">
    <citation type="journal article" date="2019" name="Int. J. Syst. Evol. Microbiol.">
        <title>The Global Catalogue of Microorganisms (GCM) 10K type strain sequencing project: providing services to taxonomists for standard genome sequencing and annotation.</title>
        <authorList>
            <consortium name="The Broad Institute Genomics Platform"/>
            <consortium name="The Broad Institute Genome Sequencing Center for Infectious Disease"/>
            <person name="Wu L."/>
            <person name="Ma J."/>
        </authorList>
    </citation>
    <scope>NUCLEOTIDE SEQUENCE [LARGE SCALE GENOMIC DNA]</scope>
    <source>
        <strain evidence="8 9">JCM 13008</strain>
    </source>
</reference>
<keyword evidence="5" id="KW-0676">Redox-active center</keyword>
<accession>A0ABN1U0P2</accession>
<keyword evidence="9" id="KW-1185">Reference proteome</keyword>
<evidence type="ECO:0000256" key="5">
    <source>
        <dbReference type="ARBA" id="ARBA00023284"/>
    </source>
</evidence>
<dbReference type="InterPro" id="IPR013766">
    <property type="entry name" value="Thioredoxin_domain"/>
</dbReference>
<dbReference type="InterPro" id="IPR050553">
    <property type="entry name" value="Thioredoxin_ResA/DsbE_sf"/>
</dbReference>
<protein>
    <recommendedName>
        <fullName evidence="7">Thioredoxin domain-containing protein</fullName>
    </recommendedName>
</protein>
<feature type="domain" description="Thioredoxin" evidence="7">
    <location>
        <begin position="44"/>
        <end position="190"/>
    </location>
</feature>
<dbReference type="Pfam" id="PF08534">
    <property type="entry name" value="Redoxin"/>
    <property type="match status" value="1"/>
</dbReference>
<dbReference type="PANTHER" id="PTHR42852:SF6">
    <property type="entry name" value="THIOL:DISULFIDE INTERCHANGE PROTEIN DSBE"/>
    <property type="match status" value="1"/>
</dbReference>
<evidence type="ECO:0000259" key="7">
    <source>
        <dbReference type="PROSITE" id="PS51352"/>
    </source>
</evidence>
<keyword evidence="3" id="KW-0735">Signal-anchor</keyword>
<dbReference type="InterPro" id="IPR036249">
    <property type="entry name" value="Thioredoxin-like_sf"/>
</dbReference>
<evidence type="ECO:0000256" key="4">
    <source>
        <dbReference type="ARBA" id="ARBA00023157"/>
    </source>
</evidence>
<evidence type="ECO:0000313" key="8">
    <source>
        <dbReference type="EMBL" id="GAA1111233.1"/>
    </source>
</evidence>
<evidence type="ECO:0000256" key="2">
    <source>
        <dbReference type="ARBA" id="ARBA00022748"/>
    </source>
</evidence>
<comment type="subcellular location">
    <subcellularLocation>
        <location evidence="1">Cell envelope</location>
    </subcellularLocation>
</comment>
<feature type="chain" id="PRO_5046574454" description="Thioredoxin domain-containing protein" evidence="6">
    <location>
        <begin position="22"/>
        <end position="193"/>
    </location>
</feature>
<dbReference type="PANTHER" id="PTHR42852">
    <property type="entry name" value="THIOL:DISULFIDE INTERCHANGE PROTEIN DSBE"/>
    <property type="match status" value="1"/>
</dbReference>
<proteinExistence type="predicted"/>
<organism evidence="8 9">
    <name type="scientific">Nocardioides dubius</name>
    <dbReference type="NCBI Taxonomy" id="317019"/>
    <lineage>
        <taxon>Bacteria</taxon>
        <taxon>Bacillati</taxon>
        <taxon>Actinomycetota</taxon>
        <taxon>Actinomycetes</taxon>
        <taxon>Propionibacteriales</taxon>
        <taxon>Nocardioidaceae</taxon>
        <taxon>Nocardioides</taxon>
    </lineage>
</organism>
<comment type="caution">
    <text evidence="8">The sequence shown here is derived from an EMBL/GenBank/DDBJ whole genome shotgun (WGS) entry which is preliminary data.</text>
</comment>
<dbReference type="Gene3D" id="3.40.30.10">
    <property type="entry name" value="Glutaredoxin"/>
    <property type="match status" value="1"/>
</dbReference>
<dbReference type="InterPro" id="IPR013740">
    <property type="entry name" value="Redoxin"/>
</dbReference>
<sequence length="193" mass="20119">MARRPVLRAVAAAVLVAVSFAGCSGLEGTGDKGYVTSDGRVTELDAGDRGSAVSITGEDLDGNDLDLADFRGKVVVMNVWGNWCGECHAEAADVVGAAEETIGDDVAFVGINVRDSSAATARSYERQYDVPFPSFYDPSGEKLLAFDGSLPISATPSTMVLDREGRVAASVIGVLPTKQTLVSMIEKVVAEDG</sequence>
<name>A0ABN1U0P2_9ACTN</name>